<evidence type="ECO:0000313" key="1">
    <source>
        <dbReference type="EMBL" id="EFH81817.1"/>
    </source>
</evidence>
<dbReference type="AlphaFoldDB" id="D6TZ27"/>
<dbReference type="Proteomes" id="UP000004508">
    <property type="component" value="Unassembled WGS sequence"/>
</dbReference>
<evidence type="ECO:0000313" key="2">
    <source>
        <dbReference type="Proteomes" id="UP000004508"/>
    </source>
</evidence>
<accession>D6TZ27</accession>
<comment type="caution">
    <text evidence="1">The sequence shown here is derived from an EMBL/GenBank/DDBJ whole genome shotgun (WGS) entry which is preliminary data.</text>
</comment>
<protein>
    <submittedName>
        <fullName evidence="1">Uncharacterized protein</fullName>
    </submittedName>
</protein>
<keyword evidence="2" id="KW-1185">Reference proteome</keyword>
<gene>
    <name evidence="1" type="ORF">Krac_2569</name>
</gene>
<name>D6TZ27_KTERA</name>
<reference evidence="1 2" key="1">
    <citation type="journal article" date="2011" name="Stand. Genomic Sci.">
        <title>Non-contiguous finished genome sequence and contextual data of the filamentous soil bacterium Ktedonobacter racemifer type strain (SOSP1-21).</title>
        <authorList>
            <person name="Chang Y.J."/>
            <person name="Land M."/>
            <person name="Hauser L."/>
            <person name="Chertkov O."/>
            <person name="Del Rio T.G."/>
            <person name="Nolan M."/>
            <person name="Copeland A."/>
            <person name="Tice H."/>
            <person name="Cheng J.F."/>
            <person name="Lucas S."/>
            <person name="Han C."/>
            <person name="Goodwin L."/>
            <person name="Pitluck S."/>
            <person name="Ivanova N."/>
            <person name="Ovchinikova G."/>
            <person name="Pati A."/>
            <person name="Chen A."/>
            <person name="Palaniappan K."/>
            <person name="Mavromatis K."/>
            <person name="Liolios K."/>
            <person name="Brettin T."/>
            <person name="Fiebig A."/>
            <person name="Rohde M."/>
            <person name="Abt B."/>
            <person name="Goker M."/>
            <person name="Detter J.C."/>
            <person name="Woyke T."/>
            <person name="Bristow J."/>
            <person name="Eisen J.A."/>
            <person name="Markowitz V."/>
            <person name="Hugenholtz P."/>
            <person name="Kyrpides N.C."/>
            <person name="Klenk H.P."/>
            <person name="Lapidus A."/>
        </authorList>
    </citation>
    <scope>NUCLEOTIDE SEQUENCE [LARGE SCALE GENOMIC DNA]</scope>
    <source>
        <strain evidence="2">DSM 44963</strain>
    </source>
</reference>
<dbReference type="InParanoid" id="D6TZ27"/>
<sequence length="84" mass="9744">MALLNVRLYNSTSPGFVEEHSTEYIQATSERYMFLTEMRHAAEVIQMYLAKLRYIIGDIHSSQSIYRTSDQDLGILVRNKGSRK</sequence>
<organism evidence="1 2">
    <name type="scientific">Ktedonobacter racemifer DSM 44963</name>
    <dbReference type="NCBI Taxonomy" id="485913"/>
    <lineage>
        <taxon>Bacteria</taxon>
        <taxon>Bacillati</taxon>
        <taxon>Chloroflexota</taxon>
        <taxon>Ktedonobacteria</taxon>
        <taxon>Ktedonobacterales</taxon>
        <taxon>Ktedonobacteraceae</taxon>
        <taxon>Ktedonobacter</taxon>
    </lineage>
</organism>
<proteinExistence type="predicted"/>
<dbReference type="EMBL" id="ADVG01000004">
    <property type="protein sequence ID" value="EFH81817.1"/>
    <property type="molecule type" value="Genomic_DNA"/>
</dbReference>